<dbReference type="FunFam" id="3.40.50.10480:FF:000009">
    <property type="entry name" value="Ribosome biogenesis protein, putative"/>
    <property type="match status" value="1"/>
</dbReference>
<evidence type="ECO:0000313" key="7">
    <source>
        <dbReference type="EMBL" id="EXU95522.1"/>
    </source>
</evidence>
<dbReference type="GO" id="GO:0000027">
    <property type="term" value="P:ribosomal large subunit assembly"/>
    <property type="evidence" value="ECO:0007669"/>
    <property type="project" value="UniProtKB-ARBA"/>
</dbReference>
<feature type="region of interest" description="Disordered" evidence="5">
    <location>
        <begin position="274"/>
        <end position="294"/>
    </location>
</feature>
<gene>
    <name evidence="7" type="ORF">X797_011396</name>
</gene>
<evidence type="ECO:0000256" key="2">
    <source>
        <dbReference type="ARBA" id="ARBA00006369"/>
    </source>
</evidence>
<dbReference type="AlphaFoldDB" id="A0A014MW59"/>
<comment type="caution">
    <text evidence="7">The sequence shown here is derived from an EMBL/GenBank/DDBJ whole genome shotgun (WGS) entry which is preliminary data.</text>
</comment>
<evidence type="ECO:0000256" key="5">
    <source>
        <dbReference type="SAM" id="MobiDB-lite"/>
    </source>
</evidence>
<keyword evidence="4" id="KW-0539">Nucleus</keyword>
<dbReference type="Proteomes" id="UP000030151">
    <property type="component" value="Unassembled WGS sequence"/>
</dbReference>
<dbReference type="Gene3D" id="3.40.50.10480">
    <property type="entry name" value="Probable brix-domain ribosomal biogenesis protein"/>
    <property type="match status" value="1"/>
</dbReference>
<reference evidence="7 8" key="1">
    <citation type="submission" date="2014-02" db="EMBL/GenBank/DDBJ databases">
        <title>The genome sequence of the entomopathogenic fungus Metarhizium robertsii ARSEF 2575.</title>
        <authorList>
            <person name="Giuliano Garisto Donzelli B."/>
            <person name="Roe B.A."/>
            <person name="Macmil S.L."/>
            <person name="Krasnoff S.B."/>
            <person name="Gibson D.M."/>
        </authorList>
    </citation>
    <scope>NUCLEOTIDE SEQUENCE [LARGE SCALE GENOMIC DNA]</scope>
    <source>
        <strain evidence="7 8">ARSEF 2575</strain>
    </source>
</reference>
<sequence>MASVYKRLSADTCIKSGAEDGSPKATPKKAQRVLLLSSRGINARHRHLLNDLATLLPHSRRESKFDSKKKLHDLNELADLYNCNNLLFLEARKQQDLYMHISKAPNGPRARFHVQNLHTMSELNFMGNSLKGSRPILSFDAAFNGEPYLRLLRELLTHTFGVPPTARKAKPFIDRVLAFIVADGRIWVRHYQIAEEEDDASKDEKLSLREIGPRFCLTPIYIQEGSFGGPIIYENKQFVSPSQVRADLRRRDSARHKARKAQAVAHFAKKDDLGIRTGPGRLQRSPLDPRELFT</sequence>
<comment type="subcellular location">
    <subcellularLocation>
        <location evidence="1">Nucleus</location>
        <location evidence="1">Nucleolus</location>
    </subcellularLocation>
</comment>
<dbReference type="InterPro" id="IPR026532">
    <property type="entry name" value="BRX1"/>
</dbReference>
<dbReference type="SUPFAM" id="SSF52954">
    <property type="entry name" value="Class II aaRS ABD-related"/>
    <property type="match status" value="1"/>
</dbReference>
<dbReference type="PANTHER" id="PTHR13634:SF0">
    <property type="entry name" value="RIBOSOME BIOGENESIS PROTEIN BRX1 HOMOLOG"/>
    <property type="match status" value="1"/>
</dbReference>
<dbReference type="InterPro" id="IPR007109">
    <property type="entry name" value="Brix"/>
</dbReference>
<dbReference type="Pfam" id="PF04427">
    <property type="entry name" value="Brix"/>
    <property type="match status" value="1"/>
</dbReference>
<evidence type="ECO:0000313" key="8">
    <source>
        <dbReference type="Proteomes" id="UP000030151"/>
    </source>
</evidence>
<accession>A0A014MW59</accession>
<dbReference type="SMART" id="SM00879">
    <property type="entry name" value="Brix"/>
    <property type="match status" value="1"/>
</dbReference>
<organism evidence="7 8">
    <name type="scientific">Metarhizium robertsii</name>
    <dbReference type="NCBI Taxonomy" id="568076"/>
    <lineage>
        <taxon>Eukaryota</taxon>
        <taxon>Fungi</taxon>
        <taxon>Dikarya</taxon>
        <taxon>Ascomycota</taxon>
        <taxon>Pezizomycotina</taxon>
        <taxon>Sordariomycetes</taxon>
        <taxon>Hypocreomycetidae</taxon>
        <taxon>Hypocreales</taxon>
        <taxon>Clavicipitaceae</taxon>
        <taxon>Metarhizium</taxon>
    </lineage>
</organism>
<name>A0A014MW59_9HYPO</name>
<evidence type="ECO:0000256" key="3">
    <source>
        <dbReference type="ARBA" id="ARBA00022517"/>
    </source>
</evidence>
<comment type="similarity">
    <text evidence="2">Belongs to the BRX1 family.</text>
</comment>
<dbReference type="GO" id="GO:0006364">
    <property type="term" value="P:rRNA processing"/>
    <property type="evidence" value="ECO:0007669"/>
    <property type="project" value="InterPro"/>
</dbReference>
<keyword evidence="3" id="KW-0690">Ribosome biogenesis</keyword>
<dbReference type="HOGENOM" id="CLU_048373_2_1_1"/>
<dbReference type="PANTHER" id="PTHR13634">
    <property type="entry name" value="RIBOSOME BIOGENESIS PROTEIN BRIX"/>
    <property type="match status" value="1"/>
</dbReference>
<dbReference type="GO" id="GO:0005730">
    <property type="term" value="C:nucleolus"/>
    <property type="evidence" value="ECO:0007669"/>
    <property type="project" value="UniProtKB-SubCell"/>
</dbReference>
<dbReference type="PROSITE" id="PS50833">
    <property type="entry name" value="BRIX"/>
    <property type="match status" value="1"/>
</dbReference>
<evidence type="ECO:0000256" key="4">
    <source>
        <dbReference type="ARBA" id="ARBA00023242"/>
    </source>
</evidence>
<dbReference type="OrthoDB" id="1638493at2759"/>
<evidence type="ECO:0000259" key="6">
    <source>
        <dbReference type="PROSITE" id="PS50833"/>
    </source>
</evidence>
<evidence type="ECO:0000256" key="1">
    <source>
        <dbReference type="ARBA" id="ARBA00004604"/>
    </source>
</evidence>
<dbReference type="EMBL" id="JELW01000076">
    <property type="protein sequence ID" value="EXU95522.1"/>
    <property type="molecule type" value="Genomic_DNA"/>
</dbReference>
<feature type="domain" description="Brix" evidence="6">
    <location>
        <begin position="31"/>
        <end position="228"/>
    </location>
</feature>
<dbReference type="eggNOG" id="KOG2971">
    <property type="taxonomic scope" value="Eukaryota"/>
</dbReference>
<proteinExistence type="inferred from homology"/>
<protein>
    <submittedName>
        <fullName evidence="7">Brix domain protein</fullName>
    </submittedName>
</protein>
<dbReference type="GO" id="GO:0019843">
    <property type="term" value="F:rRNA binding"/>
    <property type="evidence" value="ECO:0007669"/>
    <property type="project" value="InterPro"/>
</dbReference>